<name>A0A2H3JHL1_WOLCO</name>
<feature type="region of interest" description="Disordered" evidence="1">
    <location>
        <begin position="90"/>
        <end position="258"/>
    </location>
</feature>
<feature type="compositionally biased region" description="Basic residues" evidence="1">
    <location>
        <begin position="122"/>
        <end position="133"/>
    </location>
</feature>
<dbReference type="STRING" id="742152.A0A2H3JHL1"/>
<evidence type="ECO:0000256" key="1">
    <source>
        <dbReference type="SAM" id="MobiDB-lite"/>
    </source>
</evidence>
<evidence type="ECO:0008006" key="4">
    <source>
        <dbReference type="Google" id="ProtNLM"/>
    </source>
</evidence>
<gene>
    <name evidence="2" type="ORF">WOLCODRAFT_132061</name>
</gene>
<evidence type="ECO:0000313" key="2">
    <source>
        <dbReference type="EMBL" id="PCH41662.1"/>
    </source>
</evidence>
<dbReference type="AlphaFoldDB" id="A0A2H3JHL1"/>
<sequence length="558" mass="61107">MRVKVESVHPLPTVKAWFSVHSATNIEALKEVLCSDLHTLQTAQIRARDITLVLDDFELLDPSPIDVVRDGDLIVYRIAHATVNKRKALLDDPGTARKREKRASSVTKSDAPPTWTVPGKSQHTKQLAHKKPAITRTSSRTESSSDSTSESDSDSDTSGSSSELEEDPDSESESSSQSESDSDSDSSSDTDSSSSVEFAARSTDENTSARKQTHNAAADALNRAESAPAIAPAPPGFGKPSTKSRNVRRRRKRMHERLAATVEPASVNEIPLGARAQKDEYTMAAAGPSTERAGTLQSATPHFMMASLQNKNKRKGFKNAMSQSVPAKIVFASTEDVDEDVAPAVDSVLQNGLPFANTNDREVFRAANARLVPPSEKQEQGVLPPNMFVTSIDVEEGVPQKKRRKQKQTQARANIEEYERYADAEEEIVLPYNDPQDDVPESQCVVTTAAGIPDPQAVEAKWEWLTRITNRSQVKPGMILGWRELGINPATFTPEMLLKLGRVIRCDDQLAVEVTLENGALAFGGIVGTEEAEAVEENYEWSNIMETEWRIVRGESDG</sequence>
<organism evidence="2 3">
    <name type="scientific">Wolfiporia cocos (strain MD-104)</name>
    <name type="common">Brown rot fungus</name>
    <dbReference type="NCBI Taxonomy" id="742152"/>
    <lineage>
        <taxon>Eukaryota</taxon>
        <taxon>Fungi</taxon>
        <taxon>Dikarya</taxon>
        <taxon>Basidiomycota</taxon>
        <taxon>Agaricomycotina</taxon>
        <taxon>Agaricomycetes</taxon>
        <taxon>Polyporales</taxon>
        <taxon>Phaeolaceae</taxon>
        <taxon>Wolfiporia</taxon>
    </lineage>
</organism>
<accession>A0A2H3JHL1</accession>
<protein>
    <recommendedName>
        <fullName evidence="4">Coilin</fullName>
    </recommendedName>
</protein>
<dbReference type="OrthoDB" id="74813at2759"/>
<dbReference type="Proteomes" id="UP000218811">
    <property type="component" value="Unassembled WGS sequence"/>
</dbReference>
<reference evidence="2 3" key="1">
    <citation type="journal article" date="2012" name="Science">
        <title>The Paleozoic origin of enzymatic lignin decomposition reconstructed from 31 fungal genomes.</title>
        <authorList>
            <person name="Floudas D."/>
            <person name="Binder M."/>
            <person name="Riley R."/>
            <person name="Barry K."/>
            <person name="Blanchette R.A."/>
            <person name="Henrissat B."/>
            <person name="Martinez A.T."/>
            <person name="Otillar R."/>
            <person name="Spatafora J.W."/>
            <person name="Yadav J.S."/>
            <person name="Aerts A."/>
            <person name="Benoit I."/>
            <person name="Boyd A."/>
            <person name="Carlson A."/>
            <person name="Copeland A."/>
            <person name="Coutinho P.M."/>
            <person name="de Vries R.P."/>
            <person name="Ferreira P."/>
            <person name="Findley K."/>
            <person name="Foster B."/>
            <person name="Gaskell J."/>
            <person name="Glotzer D."/>
            <person name="Gorecki P."/>
            <person name="Heitman J."/>
            <person name="Hesse C."/>
            <person name="Hori C."/>
            <person name="Igarashi K."/>
            <person name="Jurgens J.A."/>
            <person name="Kallen N."/>
            <person name="Kersten P."/>
            <person name="Kohler A."/>
            <person name="Kuees U."/>
            <person name="Kumar T.K.A."/>
            <person name="Kuo A."/>
            <person name="LaButti K."/>
            <person name="Larrondo L.F."/>
            <person name="Lindquist E."/>
            <person name="Ling A."/>
            <person name="Lombard V."/>
            <person name="Lucas S."/>
            <person name="Lundell T."/>
            <person name="Martin R."/>
            <person name="McLaughlin D.J."/>
            <person name="Morgenstern I."/>
            <person name="Morin E."/>
            <person name="Murat C."/>
            <person name="Nagy L.G."/>
            <person name="Nolan M."/>
            <person name="Ohm R.A."/>
            <person name="Patyshakuliyeva A."/>
            <person name="Rokas A."/>
            <person name="Ruiz-Duenas F.J."/>
            <person name="Sabat G."/>
            <person name="Salamov A."/>
            <person name="Samejima M."/>
            <person name="Schmutz J."/>
            <person name="Slot J.C."/>
            <person name="St John F."/>
            <person name="Stenlid J."/>
            <person name="Sun H."/>
            <person name="Sun S."/>
            <person name="Syed K."/>
            <person name="Tsang A."/>
            <person name="Wiebenga A."/>
            <person name="Young D."/>
            <person name="Pisabarro A."/>
            <person name="Eastwood D.C."/>
            <person name="Martin F."/>
            <person name="Cullen D."/>
            <person name="Grigoriev I.V."/>
            <person name="Hibbett D.S."/>
        </authorList>
    </citation>
    <scope>NUCLEOTIDE SEQUENCE [LARGE SCALE GENOMIC DNA]</scope>
    <source>
        <strain evidence="2 3">MD-104</strain>
    </source>
</reference>
<feature type="compositionally biased region" description="Low complexity" evidence="1">
    <location>
        <begin position="135"/>
        <end position="148"/>
    </location>
</feature>
<feature type="compositionally biased region" description="Acidic residues" evidence="1">
    <location>
        <begin position="163"/>
        <end position="172"/>
    </location>
</feature>
<proteinExistence type="predicted"/>
<evidence type="ECO:0000313" key="3">
    <source>
        <dbReference type="Proteomes" id="UP000218811"/>
    </source>
</evidence>
<keyword evidence="3" id="KW-1185">Reference proteome</keyword>
<feature type="compositionally biased region" description="Basic residues" evidence="1">
    <location>
        <begin position="245"/>
        <end position="255"/>
    </location>
</feature>
<dbReference type="EMBL" id="KB468113">
    <property type="protein sequence ID" value="PCH41662.1"/>
    <property type="molecule type" value="Genomic_DNA"/>
</dbReference>
<dbReference type="OMA" id="WFSTHAV"/>